<organism evidence="3">
    <name type="scientific">uncultured Sporomusa sp</name>
    <dbReference type="NCBI Taxonomy" id="307249"/>
    <lineage>
        <taxon>Bacteria</taxon>
        <taxon>Bacillati</taxon>
        <taxon>Bacillota</taxon>
        <taxon>Negativicutes</taxon>
        <taxon>Selenomonadales</taxon>
        <taxon>Sporomusaceae</taxon>
        <taxon>Sporomusa</taxon>
        <taxon>environmental samples</taxon>
    </lineage>
</organism>
<feature type="region of interest" description="Disordered" evidence="2">
    <location>
        <begin position="380"/>
        <end position="412"/>
    </location>
</feature>
<accession>A0A212LYK5</accession>
<evidence type="ECO:0000313" key="3">
    <source>
        <dbReference type="EMBL" id="SCM82479.1"/>
    </source>
</evidence>
<reference evidence="3" key="1">
    <citation type="submission" date="2016-08" db="EMBL/GenBank/DDBJ databases">
        <authorList>
            <person name="Seilhamer J.J."/>
        </authorList>
    </citation>
    <scope>NUCLEOTIDE SEQUENCE</scope>
    <source>
        <strain evidence="3">86</strain>
    </source>
</reference>
<dbReference type="RefSeq" id="WP_288185148.1">
    <property type="nucleotide sequence ID" value="NZ_LT608335.1"/>
</dbReference>
<dbReference type="EMBL" id="FMJE01000005">
    <property type="protein sequence ID" value="SCM82479.1"/>
    <property type="molecule type" value="Genomic_DNA"/>
</dbReference>
<dbReference type="InterPro" id="IPR021328">
    <property type="entry name" value="CotB-like"/>
</dbReference>
<keyword evidence="1" id="KW-0175">Coiled coil</keyword>
<dbReference type="SUPFAM" id="SSF158430">
    <property type="entry name" value="Bacillus cereus metalloprotein-like"/>
    <property type="match status" value="2"/>
</dbReference>
<dbReference type="Gene3D" id="1.20.1260.120">
    <property type="entry name" value="Protein of unknown function DUF2935"/>
    <property type="match status" value="1"/>
</dbReference>
<gene>
    <name evidence="3" type="ORF">KL86SPO_50250</name>
</gene>
<dbReference type="Pfam" id="PF11155">
    <property type="entry name" value="DUF2935"/>
    <property type="match status" value="2"/>
</dbReference>
<feature type="coiled-coil region" evidence="1">
    <location>
        <begin position="44"/>
        <end position="78"/>
    </location>
</feature>
<name>A0A212LYK5_9FIRM</name>
<proteinExistence type="predicted"/>
<dbReference type="AlphaFoldDB" id="A0A212LYK5"/>
<evidence type="ECO:0000256" key="1">
    <source>
        <dbReference type="SAM" id="Coils"/>
    </source>
</evidence>
<sequence>MPRHSNNKGKVLPVPPLDMEEVKFWLQIMEEHALFIKTGLPCDKPDLIEEAAAFERELKALRVRAEKLSSEKKFAELIADILCSLKEFLRYKRLLLGLSLTNKLGSALPPLFFDHLVREAEYFMAILEKLRAGKKLSVVKAREADFWLRIMADHTKFIGARLDPTERSLLGVVCEFSTEFDDLTMQGRNYVGFFEHQAPELPAFGRFLQDSRSATARLRDFKQAAYDMITKNRMLSTIPALMADHVRREADHFLLILAMIEKCVIKEESPTKYTHAENIGMVVDNEFFAESESIVFDDWVEPERESSEKAIDNTGPEYKPEKSRKQIITGQTVSDDSGSAVIDDTVAIPVDTIVSEPVSQEAVAVDTAIETKLIAAEQVTPAAKPPAPAEDGKQGKYKWGGKWPRQLGKMKN</sequence>
<protein>
    <recommendedName>
        <fullName evidence="4">DUF2935 domain-containing protein</fullName>
    </recommendedName>
</protein>
<evidence type="ECO:0008006" key="4">
    <source>
        <dbReference type="Google" id="ProtNLM"/>
    </source>
</evidence>
<evidence type="ECO:0000256" key="2">
    <source>
        <dbReference type="SAM" id="MobiDB-lite"/>
    </source>
</evidence>